<evidence type="ECO:0000313" key="2">
    <source>
        <dbReference type="EMBL" id="KXG87590.1"/>
    </source>
</evidence>
<accession>A0A135P840</accession>
<organism evidence="2 3">
    <name type="scientific">Agrobacterium bohemicum</name>
    <dbReference type="NCBI Taxonomy" id="2052828"/>
    <lineage>
        <taxon>Bacteria</taxon>
        <taxon>Pseudomonadati</taxon>
        <taxon>Pseudomonadota</taxon>
        <taxon>Alphaproteobacteria</taxon>
        <taxon>Hyphomicrobiales</taxon>
        <taxon>Rhizobiaceae</taxon>
        <taxon>Rhizobium/Agrobacterium group</taxon>
        <taxon>Agrobacterium</taxon>
    </lineage>
</organism>
<proteinExistence type="predicted"/>
<protein>
    <submittedName>
        <fullName evidence="2">Uncharacterized protein</fullName>
    </submittedName>
</protein>
<dbReference type="Proteomes" id="UP000070498">
    <property type="component" value="Unassembled WGS sequence"/>
</dbReference>
<dbReference type="EMBL" id="LNUW01000004">
    <property type="protein sequence ID" value="KXG87590.1"/>
    <property type="molecule type" value="Genomic_DNA"/>
</dbReference>
<keyword evidence="1" id="KW-0732">Signal</keyword>
<evidence type="ECO:0000313" key="3">
    <source>
        <dbReference type="Proteomes" id="UP000070498"/>
    </source>
</evidence>
<name>A0A135P840_9HYPH</name>
<comment type="caution">
    <text evidence="2">The sequence shown here is derived from an EMBL/GenBank/DDBJ whole genome shotgun (WGS) entry which is preliminary data.</text>
</comment>
<dbReference type="AlphaFoldDB" id="A0A135P840"/>
<dbReference type="STRING" id="2052828.ATO67_18255"/>
<feature type="signal peptide" evidence="1">
    <location>
        <begin position="1"/>
        <end position="23"/>
    </location>
</feature>
<feature type="chain" id="PRO_5007467072" evidence="1">
    <location>
        <begin position="24"/>
        <end position="258"/>
    </location>
</feature>
<keyword evidence="3" id="KW-1185">Reference proteome</keyword>
<gene>
    <name evidence="2" type="ORF">ATO67_18255</name>
</gene>
<sequence>MNKNLCILTLLCGSLLTAPAAAAQSVAIANACGIPVHHAFIEVGKHEPPQVFTPDKNDGRWEFNFLATATEPLTAMCFRTTDKATLFRVPLPEGLTRCHFEDKALACSSESVRVAPVPTEQRSMEGMPSAVAQAFLAWRKACGDTAEAVFSDDYLTVVDIDHDGDDDYVLNGDEATCVADGKVVSRSGGNGGTSLTIFTQQAKTVTKALAVFTQSADVRAHKGFATVATADGIYRLTNGKAAKIKSRNGGDVVYSLGR</sequence>
<reference evidence="2 3" key="1">
    <citation type="submission" date="2015-11" db="EMBL/GenBank/DDBJ databases">
        <title>Draft genome sequence of Agrobacterium sp. R89-1.</title>
        <authorList>
            <person name="Zahradnik J."/>
            <person name="Kyslikova E."/>
            <person name="Palyzova A."/>
            <person name="Kyslik P."/>
        </authorList>
    </citation>
    <scope>NUCLEOTIDE SEQUENCE [LARGE SCALE GENOMIC DNA]</scope>
    <source>
        <strain evidence="2 3">R89-1</strain>
    </source>
</reference>
<dbReference type="RefSeq" id="WP_067652583.1">
    <property type="nucleotide sequence ID" value="NZ_KQ961034.1"/>
</dbReference>
<evidence type="ECO:0000256" key="1">
    <source>
        <dbReference type="SAM" id="SignalP"/>
    </source>
</evidence>